<protein>
    <submittedName>
        <fullName evidence="1">Uncharacterized protein</fullName>
    </submittedName>
</protein>
<dbReference type="RefSeq" id="WP_379189497.1">
    <property type="nucleotide sequence ID" value="NZ_JBHSOW010000063.1"/>
</dbReference>
<sequence length="71" mass="8291">MSNNALWRLNSDTLAAYVEDPEVIRKIRRSYPDFVETAQYHRDGVLIGRQYNVPSNRKRSARNLLDVDVAR</sequence>
<proteinExistence type="predicted"/>
<evidence type="ECO:0000313" key="1">
    <source>
        <dbReference type="EMBL" id="MFC5650913.1"/>
    </source>
</evidence>
<keyword evidence="2" id="KW-1185">Reference proteome</keyword>
<dbReference type="Proteomes" id="UP001596047">
    <property type="component" value="Unassembled WGS sequence"/>
</dbReference>
<reference evidence="2" key="1">
    <citation type="journal article" date="2019" name="Int. J. Syst. Evol. Microbiol.">
        <title>The Global Catalogue of Microorganisms (GCM) 10K type strain sequencing project: providing services to taxonomists for standard genome sequencing and annotation.</title>
        <authorList>
            <consortium name="The Broad Institute Genomics Platform"/>
            <consortium name="The Broad Institute Genome Sequencing Center for Infectious Disease"/>
            <person name="Wu L."/>
            <person name="Ma J."/>
        </authorList>
    </citation>
    <scope>NUCLEOTIDE SEQUENCE [LARGE SCALE GENOMIC DNA]</scope>
    <source>
        <strain evidence="2">CGMCC 1.3240</strain>
    </source>
</reference>
<organism evidence="1 2">
    <name type="scientific">Paenibacillus solisilvae</name>
    <dbReference type="NCBI Taxonomy" id="2486751"/>
    <lineage>
        <taxon>Bacteria</taxon>
        <taxon>Bacillati</taxon>
        <taxon>Bacillota</taxon>
        <taxon>Bacilli</taxon>
        <taxon>Bacillales</taxon>
        <taxon>Paenibacillaceae</taxon>
        <taxon>Paenibacillus</taxon>
    </lineage>
</organism>
<gene>
    <name evidence="1" type="ORF">ACFPYJ_17695</name>
</gene>
<name>A0ABW0W0F3_9BACL</name>
<dbReference type="EMBL" id="JBHSOW010000063">
    <property type="protein sequence ID" value="MFC5650913.1"/>
    <property type="molecule type" value="Genomic_DNA"/>
</dbReference>
<evidence type="ECO:0000313" key="2">
    <source>
        <dbReference type="Proteomes" id="UP001596047"/>
    </source>
</evidence>
<accession>A0ABW0W0F3</accession>
<comment type="caution">
    <text evidence="1">The sequence shown here is derived from an EMBL/GenBank/DDBJ whole genome shotgun (WGS) entry which is preliminary data.</text>
</comment>